<evidence type="ECO:0000256" key="4">
    <source>
        <dbReference type="ARBA" id="ARBA00016090"/>
    </source>
</evidence>
<dbReference type="FunFam" id="3.40.50.10490:FF:000001">
    <property type="entry name" value="Glutamine--fructose-6-phosphate aminotransferase [isomerizing]"/>
    <property type="match status" value="1"/>
</dbReference>
<comment type="function">
    <text evidence="10">Catalyzes the first step in hexosamine metabolism, converting fructose-6P into glucosamine-6P using glutamine as a nitrogen source.</text>
</comment>
<dbReference type="CDD" id="cd05009">
    <property type="entry name" value="SIS_GlmS_GlmD_2"/>
    <property type="match status" value="1"/>
</dbReference>
<feature type="active site" description="For Fru-6P isomerization activity" evidence="10">
    <location>
        <position position="606"/>
    </location>
</feature>
<dbReference type="EC" id="2.6.1.16" evidence="3 10"/>
<feature type="domain" description="SIS" evidence="12">
    <location>
        <begin position="286"/>
        <end position="426"/>
    </location>
</feature>
<organism evidence="13 14">
    <name type="scientific">Flintibacter hominis</name>
    <dbReference type="NCBI Taxonomy" id="2763048"/>
    <lineage>
        <taxon>Bacteria</taxon>
        <taxon>Bacillati</taxon>
        <taxon>Bacillota</taxon>
        <taxon>Clostridia</taxon>
        <taxon>Eubacteriales</taxon>
        <taxon>Flintibacter</taxon>
    </lineage>
</organism>
<keyword evidence="5 10" id="KW-0963">Cytoplasm</keyword>
<dbReference type="FunFam" id="3.40.50.10490:FF:000002">
    <property type="entry name" value="Glutamine--fructose-6-phosphate aminotransferase [isomerizing]"/>
    <property type="match status" value="1"/>
</dbReference>
<dbReference type="GO" id="GO:0097367">
    <property type="term" value="F:carbohydrate derivative binding"/>
    <property type="evidence" value="ECO:0007669"/>
    <property type="project" value="InterPro"/>
</dbReference>
<dbReference type="AlphaFoldDB" id="A0A8J6J6R4"/>
<dbReference type="PANTHER" id="PTHR10937:SF0">
    <property type="entry name" value="GLUTAMINE--FRUCTOSE-6-PHOSPHATE TRANSAMINASE (ISOMERIZING)"/>
    <property type="match status" value="1"/>
</dbReference>
<dbReference type="NCBIfam" id="TIGR01135">
    <property type="entry name" value="glmS"/>
    <property type="match status" value="1"/>
</dbReference>
<dbReference type="NCBIfam" id="NF001484">
    <property type="entry name" value="PRK00331.1"/>
    <property type="match status" value="1"/>
</dbReference>
<evidence type="ECO:0000256" key="2">
    <source>
        <dbReference type="ARBA" id="ARBA00004496"/>
    </source>
</evidence>
<dbReference type="CDD" id="cd05008">
    <property type="entry name" value="SIS_GlmS_GlmD_1"/>
    <property type="match status" value="1"/>
</dbReference>
<dbReference type="CDD" id="cd00714">
    <property type="entry name" value="GFAT"/>
    <property type="match status" value="1"/>
</dbReference>
<dbReference type="SUPFAM" id="SSF53697">
    <property type="entry name" value="SIS domain"/>
    <property type="match status" value="1"/>
</dbReference>
<comment type="caution">
    <text evidence="13">The sequence shown here is derived from an EMBL/GenBank/DDBJ whole genome shotgun (WGS) entry which is preliminary data.</text>
</comment>
<keyword evidence="6 10" id="KW-0032">Aminotransferase</keyword>
<comment type="subunit">
    <text evidence="10">Homodimer.</text>
</comment>
<evidence type="ECO:0000256" key="9">
    <source>
        <dbReference type="ARBA" id="ARBA00022962"/>
    </source>
</evidence>
<dbReference type="InterPro" id="IPR017932">
    <property type="entry name" value="GATase_2_dom"/>
</dbReference>
<dbReference type="InterPro" id="IPR035490">
    <property type="entry name" value="GlmS/FrlB_SIS"/>
</dbReference>
<evidence type="ECO:0000259" key="12">
    <source>
        <dbReference type="PROSITE" id="PS51464"/>
    </source>
</evidence>
<accession>A0A8J6J6R4</accession>
<protein>
    <recommendedName>
        <fullName evidence="4 10">Glutamine--fructose-6-phosphate aminotransferase [isomerizing]</fullName>
        <ecNumber evidence="3 10">2.6.1.16</ecNumber>
    </recommendedName>
    <alternativeName>
        <fullName evidence="10">D-fructose-6-phosphate amidotransferase</fullName>
    </alternativeName>
    <alternativeName>
        <fullName evidence="10">GFAT</fullName>
    </alternativeName>
    <alternativeName>
        <fullName evidence="10">Glucosamine-6-phosphate synthase</fullName>
    </alternativeName>
    <alternativeName>
        <fullName evidence="10">Hexosephosphate aminotransferase</fullName>
    </alternativeName>
    <alternativeName>
        <fullName evidence="10">L-glutamine--D-fructose-6-phosphate amidotransferase</fullName>
    </alternativeName>
</protein>
<dbReference type="PROSITE" id="PS51278">
    <property type="entry name" value="GATASE_TYPE_2"/>
    <property type="match status" value="1"/>
</dbReference>
<dbReference type="InterPro" id="IPR035466">
    <property type="entry name" value="GlmS/AgaS_SIS"/>
</dbReference>
<dbReference type="GO" id="GO:0046349">
    <property type="term" value="P:amino sugar biosynthetic process"/>
    <property type="evidence" value="ECO:0007669"/>
    <property type="project" value="UniProtKB-ARBA"/>
</dbReference>
<comment type="subcellular location">
    <subcellularLocation>
        <location evidence="2 10">Cytoplasm</location>
    </subcellularLocation>
</comment>
<evidence type="ECO:0000313" key="13">
    <source>
        <dbReference type="EMBL" id="MBC5721545.1"/>
    </source>
</evidence>
<dbReference type="InterPro" id="IPR029055">
    <property type="entry name" value="Ntn_hydrolases_N"/>
</dbReference>
<dbReference type="InterPro" id="IPR001347">
    <property type="entry name" value="SIS_dom"/>
</dbReference>
<dbReference type="GO" id="GO:0005829">
    <property type="term" value="C:cytosol"/>
    <property type="evidence" value="ECO:0007669"/>
    <property type="project" value="TreeGrafter"/>
</dbReference>
<feature type="initiator methionine" description="Removed" evidence="10">
    <location>
        <position position="1"/>
    </location>
</feature>
<evidence type="ECO:0000256" key="7">
    <source>
        <dbReference type="ARBA" id="ARBA00022679"/>
    </source>
</evidence>
<feature type="domain" description="Glutamine amidotransferase type-2" evidence="11">
    <location>
        <begin position="2"/>
        <end position="220"/>
    </location>
</feature>
<keyword evidence="9" id="KW-0315">Glutamine amidotransferase</keyword>
<evidence type="ECO:0000256" key="8">
    <source>
        <dbReference type="ARBA" id="ARBA00022737"/>
    </source>
</evidence>
<dbReference type="GO" id="GO:0005975">
    <property type="term" value="P:carbohydrate metabolic process"/>
    <property type="evidence" value="ECO:0007669"/>
    <property type="project" value="UniProtKB-UniRule"/>
</dbReference>
<dbReference type="GO" id="GO:0004360">
    <property type="term" value="F:glutamine-fructose-6-phosphate transaminase (isomerizing) activity"/>
    <property type="evidence" value="ECO:0007669"/>
    <property type="project" value="UniProtKB-UniRule"/>
</dbReference>
<evidence type="ECO:0000256" key="5">
    <source>
        <dbReference type="ARBA" id="ARBA00022490"/>
    </source>
</evidence>
<feature type="active site" description="Nucleophile; for GATase activity" evidence="10">
    <location>
        <position position="2"/>
    </location>
</feature>
<gene>
    <name evidence="10 13" type="primary">glmS</name>
    <name evidence="13" type="ORF">H8S11_01715</name>
</gene>
<evidence type="ECO:0000313" key="14">
    <source>
        <dbReference type="Proteomes" id="UP000628736"/>
    </source>
</evidence>
<dbReference type="PROSITE" id="PS51464">
    <property type="entry name" value="SIS"/>
    <property type="match status" value="2"/>
</dbReference>
<keyword evidence="14" id="KW-1185">Reference proteome</keyword>
<dbReference type="Proteomes" id="UP000628736">
    <property type="component" value="Unassembled WGS sequence"/>
</dbReference>
<evidence type="ECO:0000256" key="3">
    <source>
        <dbReference type="ARBA" id="ARBA00012916"/>
    </source>
</evidence>
<dbReference type="HAMAP" id="MF_00164">
    <property type="entry name" value="GlmS"/>
    <property type="match status" value="1"/>
</dbReference>
<dbReference type="GO" id="GO:0006487">
    <property type="term" value="P:protein N-linked glycosylation"/>
    <property type="evidence" value="ECO:0007669"/>
    <property type="project" value="TreeGrafter"/>
</dbReference>
<name>A0A8J6J6R4_9FIRM</name>
<evidence type="ECO:0000256" key="10">
    <source>
        <dbReference type="HAMAP-Rule" id="MF_00164"/>
    </source>
</evidence>
<dbReference type="Pfam" id="PF13522">
    <property type="entry name" value="GATase_6"/>
    <property type="match status" value="1"/>
</dbReference>
<dbReference type="EMBL" id="JACOPO010000001">
    <property type="protein sequence ID" value="MBC5721545.1"/>
    <property type="molecule type" value="Genomic_DNA"/>
</dbReference>
<dbReference type="InterPro" id="IPR005855">
    <property type="entry name" value="GFAT"/>
</dbReference>
<dbReference type="RefSeq" id="WP_147571429.1">
    <property type="nucleotide sequence ID" value="NZ_JACOPO010000001.1"/>
</dbReference>
<dbReference type="GO" id="GO:0006002">
    <property type="term" value="P:fructose 6-phosphate metabolic process"/>
    <property type="evidence" value="ECO:0007669"/>
    <property type="project" value="TreeGrafter"/>
</dbReference>
<keyword evidence="7 10" id="KW-0808">Transferase</keyword>
<dbReference type="Gene3D" id="3.40.50.10490">
    <property type="entry name" value="Glucose-6-phosphate isomerase like protein, domain 1"/>
    <property type="match status" value="2"/>
</dbReference>
<dbReference type="PANTHER" id="PTHR10937">
    <property type="entry name" value="GLUCOSAMINE--FRUCTOSE-6-PHOSPHATE AMINOTRANSFERASE, ISOMERIZING"/>
    <property type="match status" value="1"/>
</dbReference>
<evidence type="ECO:0000259" key="11">
    <source>
        <dbReference type="PROSITE" id="PS51278"/>
    </source>
</evidence>
<dbReference type="SUPFAM" id="SSF56235">
    <property type="entry name" value="N-terminal nucleophile aminohydrolases (Ntn hydrolases)"/>
    <property type="match status" value="1"/>
</dbReference>
<dbReference type="InterPro" id="IPR046348">
    <property type="entry name" value="SIS_dom_sf"/>
</dbReference>
<evidence type="ECO:0000256" key="6">
    <source>
        <dbReference type="ARBA" id="ARBA00022576"/>
    </source>
</evidence>
<comment type="catalytic activity">
    <reaction evidence="1 10">
        <text>D-fructose 6-phosphate + L-glutamine = D-glucosamine 6-phosphate + L-glutamate</text>
        <dbReference type="Rhea" id="RHEA:13237"/>
        <dbReference type="ChEBI" id="CHEBI:29985"/>
        <dbReference type="ChEBI" id="CHEBI:58359"/>
        <dbReference type="ChEBI" id="CHEBI:58725"/>
        <dbReference type="ChEBI" id="CHEBI:61527"/>
        <dbReference type="EC" id="2.6.1.16"/>
    </reaction>
</comment>
<feature type="domain" description="SIS" evidence="12">
    <location>
        <begin position="459"/>
        <end position="601"/>
    </location>
</feature>
<keyword evidence="8" id="KW-0677">Repeat</keyword>
<reference evidence="13" key="1">
    <citation type="submission" date="2020-08" db="EMBL/GenBank/DDBJ databases">
        <title>Genome public.</title>
        <authorList>
            <person name="Liu C."/>
            <person name="Sun Q."/>
        </authorList>
    </citation>
    <scope>NUCLEOTIDE SEQUENCE</scope>
    <source>
        <strain evidence="13">NSJ-23</strain>
    </source>
</reference>
<dbReference type="Pfam" id="PF01380">
    <property type="entry name" value="SIS"/>
    <property type="match status" value="2"/>
</dbReference>
<dbReference type="FunFam" id="3.60.20.10:FF:000006">
    <property type="entry name" value="Glutamine--fructose-6-phosphate aminotransferase [isomerizing]"/>
    <property type="match status" value="1"/>
</dbReference>
<proteinExistence type="inferred from homology"/>
<sequence length="611" mass="67349">MCGIVGYIGKEQAAPILLEGLSRLEYRGYDSAGMAVYDQDRDTLSVHKAKGRLKVLADQLQNGAAVKGTVGIGHTRWATHGAPSDVNSHPQVSQSGKIAVVHNGIIENYGELKSFLMGKGVSFLSDTDTEVVAQLIEYFYQGDLLKAVGQVLHRIQGAYALGILCADYPDQIIAVRKDSPLILGYGDGCNFLASDVTAIIKHTRRVGYMEDGELAVLTREGIQCYDRLLEPVDKEISYVDWEIDAAEKGGYEHFMFKEIMEQPQALRRAILPRIREGEVCFEDFGLSQDYVRAMSKVYIVACGSSYHVGMVGKYVLERLTRRPVEVALASEFRYMDPIVDGSTLVVVISQSGETLDTMAALREAKRLGAKVLSIVNVVGSSIARESDEVLYTWAGPEIAVATTKGYSTQLAVLDLLALWFARVLGTVAPEEYHTILDEMTRLPDKMERVLAERDSIQYFASHWFNHNSIFFMGRNLDYALGLEGSLKLKEISYIHSEAYASGELKHGTISLVEEGTLVVALGTYDRLFEKAMSNVVEVKARGADVLALTTESHSGEMEKTADGVMTIPDTHELLLPSLGVVPLQLFAYYVALMRGCDIDKPRNLAKSVTVE</sequence>
<dbReference type="InterPro" id="IPR047084">
    <property type="entry name" value="GFAT_N"/>
</dbReference>
<dbReference type="Gene3D" id="3.60.20.10">
    <property type="entry name" value="Glutamine Phosphoribosylpyrophosphate, subunit 1, domain 1"/>
    <property type="match status" value="1"/>
</dbReference>
<dbReference type="GO" id="GO:0006047">
    <property type="term" value="P:UDP-N-acetylglucosamine metabolic process"/>
    <property type="evidence" value="ECO:0007669"/>
    <property type="project" value="TreeGrafter"/>
</dbReference>
<evidence type="ECO:0000256" key="1">
    <source>
        <dbReference type="ARBA" id="ARBA00001031"/>
    </source>
</evidence>